<dbReference type="Proteomes" id="UP000248584">
    <property type="component" value="Unassembled WGS sequence"/>
</dbReference>
<dbReference type="Pfam" id="PF13181">
    <property type="entry name" value="TPR_8"/>
    <property type="match status" value="2"/>
</dbReference>
<evidence type="ECO:0000256" key="3">
    <source>
        <dbReference type="PROSITE-ProRule" id="PRU00339"/>
    </source>
</evidence>
<dbReference type="EMBL" id="QKZR01000006">
    <property type="protein sequence ID" value="PZX37853.1"/>
    <property type="molecule type" value="Genomic_DNA"/>
</dbReference>
<keyword evidence="4" id="KW-0812">Transmembrane</keyword>
<keyword evidence="4" id="KW-0472">Membrane</keyword>
<evidence type="ECO:0000256" key="1">
    <source>
        <dbReference type="ARBA" id="ARBA00022737"/>
    </source>
</evidence>
<keyword evidence="4" id="KW-1133">Transmembrane helix</keyword>
<evidence type="ECO:0000256" key="4">
    <source>
        <dbReference type="SAM" id="Phobius"/>
    </source>
</evidence>
<dbReference type="Gene3D" id="1.25.40.10">
    <property type="entry name" value="Tetratricopeptide repeat domain"/>
    <property type="match status" value="2"/>
</dbReference>
<dbReference type="SUPFAM" id="SSF48452">
    <property type="entry name" value="TPR-like"/>
    <property type="match status" value="2"/>
</dbReference>
<feature type="repeat" description="TPR" evidence="3">
    <location>
        <begin position="240"/>
        <end position="273"/>
    </location>
</feature>
<gene>
    <name evidence="5" type="ORF">LX97_02948</name>
</gene>
<protein>
    <submittedName>
        <fullName evidence="5">Tetratricopeptide repeat protein</fullName>
    </submittedName>
</protein>
<dbReference type="PROSITE" id="PS50005">
    <property type="entry name" value="TPR"/>
    <property type="match status" value="3"/>
</dbReference>
<dbReference type="InterPro" id="IPR050498">
    <property type="entry name" value="Ycf3"/>
</dbReference>
<keyword evidence="2 3" id="KW-0802">TPR repeat</keyword>
<evidence type="ECO:0000313" key="5">
    <source>
        <dbReference type="EMBL" id="PZX37853.1"/>
    </source>
</evidence>
<proteinExistence type="predicted"/>
<dbReference type="RefSeq" id="WP_015363756.1">
    <property type="nucleotide sequence ID" value="NZ_QKZR01000006.1"/>
</dbReference>
<sequence length="391" mass="45123">MGIVYLIFILLAFFLIVRPVSTLIHELGHGIPALLFTNKKVTLYIGSYGDPEKSLKLKIARLELFFNKNTNHWGTGLCIIEESVSINRQLLITFMGPIASLTLSLVLSYIIFCTNINDGIKMGLFVFNFSTYYDFFINIIPNSTPIVLHDNTQTYNDGKQIIDLLILRSFTAEYNLGIELYNNKQYDLAVVQFENALNKGFNESIVYRLIWNSYYQLRDYNNALKINDIFFNEKREEYNSNDYACSGLLKSHFGNYQEAITDYNMAVELNPTNTIALNNRGYTYNLIENYKSAMIDFNEVISLENEFAYAYNNRGLSKIKLGHFKEGLSDLNKSMSLDGTNSYCYLNFGIYHYDNGSYNKALEYFNKAKEMDITTHRIDQHIKTVKNKLMG</sequence>
<feature type="repeat" description="TPR" evidence="3">
    <location>
        <begin position="342"/>
        <end position="375"/>
    </location>
</feature>
<dbReference type="InterPro" id="IPR019734">
    <property type="entry name" value="TPR_rpt"/>
</dbReference>
<dbReference type="PANTHER" id="PTHR44858:SF1">
    <property type="entry name" value="UDP-N-ACETYLGLUCOSAMINE--PEPTIDE N-ACETYLGLUCOSAMINYLTRANSFERASE SPINDLY-RELATED"/>
    <property type="match status" value="1"/>
</dbReference>
<keyword evidence="1" id="KW-0677">Repeat</keyword>
<accession>A0ABX5PVL4</accession>
<organism evidence="5 6">
    <name type="scientific">Nonlabens dokdonensis</name>
    <dbReference type="NCBI Taxonomy" id="328515"/>
    <lineage>
        <taxon>Bacteria</taxon>
        <taxon>Pseudomonadati</taxon>
        <taxon>Bacteroidota</taxon>
        <taxon>Flavobacteriia</taxon>
        <taxon>Flavobacteriales</taxon>
        <taxon>Flavobacteriaceae</taxon>
        <taxon>Nonlabens</taxon>
    </lineage>
</organism>
<reference evidence="5 6" key="1">
    <citation type="submission" date="2018-06" db="EMBL/GenBank/DDBJ databases">
        <title>Genomic Encyclopedia of Archaeal and Bacterial Type Strains, Phase II (KMG-II): from individual species to whole genera.</title>
        <authorList>
            <person name="Goeker M."/>
        </authorList>
    </citation>
    <scope>NUCLEOTIDE SEQUENCE [LARGE SCALE GENOMIC DNA]</scope>
    <source>
        <strain evidence="5 6">DSM 17205</strain>
    </source>
</reference>
<name>A0ABX5PVL4_9FLAO</name>
<evidence type="ECO:0000313" key="6">
    <source>
        <dbReference type="Proteomes" id="UP000248584"/>
    </source>
</evidence>
<evidence type="ECO:0000256" key="2">
    <source>
        <dbReference type="ARBA" id="ARBA00022803"/>
    </source>
</evidence>
<feature type="repeat" description="TPR" evidence="3">
    <location>
        <begin position="308"/>
        <end position="341"/>
    </location>
</feature>
<dbReference type="Pfam" id="PF13414">
    <property type="entry name" value="TPR_11"/>
    <property type="match status" value="1"/>
</dbReference>
<dbReference type="InterPro" id="IPR011990">
    <property type="entry name" value="TPR-like_helical_dom_sf"/>
</dbReference>
<dbReference type="SMART" id="SM00028">
    <property type="entry name" value="TPR"/>
    <property type="match status" value="5"/>
</dbReference>
<feature type="transmembrane region" description="Helical" evidence="4">
    <location>
        <begin position="90"/>
        <end position="112"/>
    </location>
</feature>
<dbReference type="PANTHER" id="PTHR44858">
    <property type="entry name" value="TETRATRICOPEPTIDE REPEAT PROTEIN 6"/>
    <property type="match status" value="1"/>
</dbReference>
<keyword evidence="6" id="KW-1185">Reference proteome</keyword>
<comment type="caution">
    <text evidence="5">The sequence shown here is derived from an EMBL/GenBank/DDBJ whole genome shotgun (WGS) entry which is preliminary data.</text>
</comment>